<dbReference type="PANTHER" id="PTHR33353">
    <property type="entry name" value="PUTATIVE (AFU_ORTHOLOGUE AFUA_1G12560)-RELATED"/>
    <property type="match status" value="1"/>
</dbReference>
<name>A0AA40BZ97_9PEZI</name>
<organism evidence="18 19">
    <name type="scientific">Immersiella caudata</name>
    <dbReference type="NCBI Taxonomy" id="314043"/>
    <lineage>
        <taxon>Eukaryota</taxon>
        <taxon>Fungi</taxon>
        <taxon>Dikarya</taxon>
        <taxon>Ascomycota</taxon>
        <taxon>Pezizomycotina</taxon>
        <taxon>Sordariomycetes</taxon>
        <taxon>Sordariomycetidae</taxon>
        <taxon>Sordariales</taxon>
        <taxon>Lasiosphaeriaceae</taxon>
        <taxon>Immersiella</taxon>
    </lineage>
</organism>
<comment type="cofactor">
    <cofactor evidence="1">
        <name>Cu(2+)</name>
        <dbReference type="ChEBI" id="CHEBI:29036"/>
    </cofactor>
</comment>
<evidence type="ECO:0000256" key="10">
    <source>
        <dbReference type="ARBA" id="ARBA00023157"/>
    </source>
</evidence>
<feature type="chain" id="PRO_5041424378" description="lytic cellulose monooxygenase (C4-dehydrogenating)" evidence="16">
    <location>
        <begin position="20"/>
        <end position="309"/>
    </location>
</feature>
<keyword evidence="11" id="KW-0119">Carbohydrate metabolism</keyword>
<evidence type="ECO:0000256" key="14">
    <source>
        <dbReference type="ARBA" id="ARBA00045077"/>
    </source>
</evidence>
<dbReference type="Gene3D" id="2.70.50.70">
    <property type="match status" value="1"/>
</dbReference>
<comment type="similarity">
    <text evidence="13">Belongs to the polysaccharide monooxygenase AA9 family.</text>
</comment>
<evidence type="ECO:0000256" key="16">
    <source>
        <dbReference type="SAM" id="SignalP"/>
    </source>
</evidence>
<dbReference type="GO" id="GO:0046872">
    <property type="term" value="F:metal ion binding"/>
    <property type="evidence" value="ECO:0007669"/>
    <property type="project" value="UniProtKB-KW"/>
</dbReference>
<dbReference type="EMBL" id="JAULSU010000004">
    <property type="protein sequence ID" value="KAK0618934.1"/>
    <property type="molecule type" value="Genomic_DNA"/>
</dbReference>
<keyword evidence="19" id="KW-1185">Reference proteome</keyword>
<protein>
    <recommendedName>
        <fullName evidence="15">lytic cellulose monooxygenase (C4-dehydrogenating)</fullName>
        <ecNumber evidence="15">1.14.99.56</ecNumber>
    </recommendedName>
</protein>
<keyword evidence="3" id="KW-0964">Secreted</keyword>
<keyword evidence="18" id="KW-0378">Hydrolase</keyword>
<keyword evidence="7" id="KW-0560">Oxidoreductase</keyword>
<dbReference type="GO" id="GO:0016787">
    <property type="term" value="F:hydrolase activity"/>
    <property type="evidence" value="ECO:0007669"/>
    <property type="project" value="UniProtKB-KW"/>
</dbReference>
<evidence type="ECO:0000313" key="19">
    <source>
        <dbReference type="Proteomes" id="UP001175000"/>
    </source>
</evidence>
<keyword evidence="4" id="KW-0479">Metal-binding</keyword>
<comment type="subcellular location">
    <subcellularLocation>
        <location evidence="2">Secreted</location>
    </subcellularLocation>
</comment>
<proteinExistence type="inferred from homology"/>
<dbReference type="GO" id="GO:0005576">
    <property type="term" value="C:extracellular region"/>
    <property type="evidence" value="ECO:0007669"/>
    <property type="project" value="UniProtKB-SubCell"/>
</dbReference>
<dbReference type="AlphaFoldDB" id="A0AA40BZ97"/>
<keyword evidence="10" id="KW-1015">Disulfide bond</keyword>
<evidence type="ECO:0000256" key="6">
    <source>
        <dbReference type="ARBA" id="ARBA00023001"/>
    </source>
</evidence>
<dbReference type="Proteomes" id="UP001175000">
    <property type="component" value="Unassembled WGS sequence"/>
</dbReference>
<evidence type="ECO:0000256" key="2">
    <source>
        <dbReference type="ARBA" id="ARBA00004613"/>
    </source>
</evidence>
<dbReference type="Pfam" id="PF03443">
    <property type="entry name" value="AA9"/>
    <property type="match status" value="1"/>
</dbReference>
<dbReference type="CDD" id="cd21175">
    <property type="entry name" value="LPMO_AA9"/>
    <property type="match status" value="1"/>
</dbReference>
<accession>A0AA40BZ97</accession>
<feature type="domain" description="Auxiliary Activity family 9 catalytic" evidence="17">
    <location>
        <begin position="20"/>
        <end position="251"/>
    </location>
</feature>
<evidence type="ECO:0000256" key="5">
    <source>
        <dbReference type="ARBA" id="ARBA00022729"/>
    </source>
</evidence>
<dbReference type="GO" id="GO:0004497">
    <property type="term" value="F:monooxygenase activity"/>
    <property type="evidence" value="ECO:0007669"/>
    <property type="project" value="UniProtKB-KW"/>
</dbReference>
<feature type="signal peptide" evidence="16">
    <location>
        <begin position="1"/>
        <end position="19"/>
    </location>
</feature>
<evidence type="ECO:0000259" key="17">
    <source>
        <dbReference type="Pfam" id="PF03443"/>
    </source>
</evidence>
<dbReference type="PANTHER" id="PTHR33353:SF36">
    <property type="entry name" value="ENDO-BETA-1,4-GLUCANASE D"/>
    <property type="match status" value="1"/>
</dbReference>
<evidence type="ECO:0000256" key="15">
    <source>
        <dbReference type="ARBA" id="ARBA00047174"/>
    </source>
</evidence>
<reference evidence="18" key="1">
    <citation type="submission" date="2023-06" db="EMBL/GenBank/DDBJ databases">
        <title>Genome-scale phylogeny and comparative genomics of the fungal order Sordariales.</title>
        <authorList>
            <consortium name="Lawrence Berkeley National Laboratory"/>
            <person name="Hensen N."/>
            <person name="Bonometti L."/>
            <person name="Westerberg I."/>
            <person name="Brannstrom I.O."/>
            <person name="Guillou S."/>
            <person name="Cros-Aarteil S."/>
            <person name="Calhoun S."/>
            <person name="Haridas S."/>
            <person name="Kuo A."/>
            <person name="Mondo S."/>
            <person name="Pangilinan J."/>
            <person name="Riley R."/>
            <person name="Labutti K."/>
            <person name="Andreopoulos B."/>
            <person name="Lipzen A."/>
            <person name="Chen C."/>
            <person name="Yanf M."/>
            <person name="Daum C."/>
            <person name="Ng V."/>
            <person name="Clum A."/>
            <person name="Steindorff A."/>
            <person name="Ohm R."/>
            <person name="Martin F."/>
            <person name="Silar P."/>
            <person name="Natvig D."/>
            <person name="Lalanne C."/>
            <person name="Gautier V."/>
            <person name="Ament-Velasquez S.L."/>
            <person name="Kruys A."/>
            <person name="Hutchinson M.I."/>
            <person name="Powell A.J."/>
            <person name="Barry K."/>
            <person name="Miller A.N."/>
            <person name="Grigoriev I.V."/>
            <person name="Debuchy R."/>
            <person name="Gladieux P."/>
            <person name="Thoren M.H."/>
            <person name="Johannesson H."/>
        </authorList>
    </citation>
    <scope>NUCLEOTIDE SEQUENCE</scope>
    <source>
        <strain evidence="18">CBS 606.72</strain>
    </source>
</reference>
<keyword evidence="5 16" id="KW-0732">Signal</keyword>
<keyword evidence="9" id="KW-0503">Monooxygenase</keyword>
<keyword evidence="12" id="KW-0624">Polysaccharide degradation</keyword>
<gene>
    <name evidence="18" type="ORF">B0T14DRAFT_536943</name>
</gene>
<keyword evidence="6" id="KW-0136">Cellulose degradation</keyword>
<keyword evidence="8" id="KW-0186">Copper</keyword>
<evidence type="ECO:0000256" key="13">
    <source>
        <dbReference type="ARBA" id="ARBA00044502"/>
    </source>
</evidence>
<comment type="catalytic activity">
    <reaction evidence="14">
        <text>[(1-&gt;4)-beta-D-glucosyl]n+m + reduced acceptor + O2 = 4-dehydro-beta-D-glucosyl-[(1-&gt;4)-beta-D-glucosyl]n-1 + [(1-&gt;4)-beta-D-glucosyl]m + acceptor + H2O.</text>
        <dbReference type="EC" id="1.14.99.56"/>
    </reaction>
</comment>
<evidence type="ECO:0000256" key="11">
    <source>
        <dbReference type="ARBA" id="ARBA00023277"/>
    </source>
</evidence>
<evidence type="ECO:0000256" key="1">
    <source>
        <dbReference type="ARBA" id="ARBA00001973"/>
    </source>
</evidence>
<sequence length="309" mass="33175">MTRSLSLLATAGLASTALAHSFVSYVRINGEQFNGYDPRPGLPNVGHRIVWAHNAPDQGWVNASHYANGDIACHRDAVSVPAHGPVRAGQTVGVHWNGWPRIHVGPVLSYIAPCTGTSDGCASVNKAQLKWTMIDNSAPGLINKEPTTNGTWATDFLIFSGFDDKRRSNNTWQVRLPAGLKPGPYVLRHEIISLHYGTVPEEGGAQHYPICVNLWVLPPTGSTPAPFNLVGVPSGDLYEAGHPGLFYDITARPMADYVLPGPGLAAGATPVIPQEQYEDAWVRDGVPVKVQGTTTVPFFAKRTAGAFRA</sequence>
<dbReference type="GO" id="GO:0030245">
    <property type="term" value="P:cellulose catabolic process"/>
    <property type="evidence" value="ECO:0007669"/>
    <property type="project" value="UniProtKB-KW"/>
</dbReference>
<dbReference type="InterPro" id="IPR005103">
    <property type="entry name" value="AA9_LPMO"/>
</dbReference>
<evidence type="ECO:0000256" key="4">
    <source>
        <dbReference type="ARBA" id="ARBA00022723"/>
    </source>
</evidence>
<evidence type="ECO:0000313" key="18">
    <source>
        <dbReference type="EMBL" id="KAK0618934.1"/>
    </source>
</evidence>
<evidence type="ECO:0000256" key="3">
    <source>
        <dbReference type="ARBA" id="ARBA00022525"/>
    </source>
</evidence>
<dbReference type="InterPro" id="IPR049892">
    <property type="entry name" value="AA9"/>
</dbReference>
<evidence type="ECO:0000256" key="12">
    <source>
        <dbReference type="ARBA" id="ARBA00023326"/>
    </source>
</evidence>
<dbReference type="EC" id="1.14.99.56" evidence="15"/>
<evidence type="ECO:0000256" key="8">
    <source>
        <dbReference type="ARBA" id="ARBA00023008"/>
    </source>
</evidence>
<evidence type="ECO:0000256" key="9">
    <source>
        <dbReference type="ARBA" id="ARBA00023033"/>
    </source>
</evidence>
<comment type="caution">
    <text evidence="18">The sequence shown here is derived from an EMBL/GenBank/DDBJ whole genome shotgun (WGS) entry which is preliminary data.</text>
</comment>
<evidence type="ECO:0000256" key="7">
    <source>
        <dbReference type="ARBA" id="ARBA00023002"/>
    </source>
</evidence>